<evidence type="ECO:0000313" key="1">
    <source>
        <dbReference type="EMBL" id="JAH64031.1"/>
    </source>
</evidence>
<accession>A0A0E9UE15</accession>
<reference evidence="1" key="2">
    <citation type="journal article" date="2015" name="Fish Shellfish Immunol.">
        <title>Early steps in the European eel (Anguilla anguilla)-Vibrio vulnificus interaction in the gills: Role of the RtxA13 toxin.</title>
        <authorList>
            <person name="Callol A."/>
            <person name="Pajuelo D."/>
            <person name="Ebbesson L."/>
            <person name="Teles M."/>
            <person name="MacKenzie S."/>
            <person name="Amaro C."/>
        </authorList>
    </citation>
    <scope>NUCLEOTIDE SEQUENCE</scope>
</reference>
<name>A0A0E9UE15_ANGAN</name>
<protein>
    <submittedName>
        <fullName evidence="1">Uncharacterized protein</fullName>
    </submittedName>
</protein>
<proteinExistence type="predicted"/>
<organism evidence="1">
    <name type="scientific">Anguilla anguilla</name>
    <name type="common">European freshwater eel</name>
    <name type="synonym">Muraena anguilla</name>
    <dbReference type="NCBI Taxonomy" id="7936"/>
    <lineage>
        <taxon>Eukaryota</taxon>
        <taxon>Metazoa</taxon>
        <taxon>Chordata</taxon>
        <taxon>Craniata</taxon>
        <taxon>Vertebrata</taxon>
        <taxon>Euteleostomi</taxon>
        <taxon>Actinopterygii</taxon>
        <taxon>Neopterygii</taxon>
        <taxon>Teleostei</taxon>
        <taxon>Anguilliformes</taxon>
        <taxon>Anguillidae</taxon>
        <taxon>Anguilla</taxon>
    </lineage>
</organism>
<dbReference type="EMBL" id="GBXM01044546">
    <property type="protein sequence ID" value="JAH64031.1"/>
    <property type="molecule type" value="Transcribed_RNA"/>
</dbReference>
<reference evidence="1" key="1">
    <citation type="submission" date="2014-11" db="EMBL/GenBank/DDBJ databases">
        <authorList>
            <person name="Amaro Gonzalez C."/>
        </authorList>
    </citation>
    <scope>NUCLEOTIDE SEQUENCE</scope>
</reference>
<dbReference type="AlphaFoldDB" id="A0A0E9UE15"/>
<sequence>MTEMVPKAASCRLPRFQSDRCRCRLWTKFLAVLSDPEID</sequence>